<feature type="transmembrane region" description="Helical" evidence="1">
    <location>
        <begin position="12"/>
        <end position="31"/>
    </location>
</feature>
<evidence type="ECO:0000313" key="2">
    <source>
        <dbReference type="EMBL" id="TDS14767.1"/>
    </source>
</evidence>
<keyword evidence="3" id="KW-1185">Reference proteome</keyword>
<evidence type="ECO:0000313" key="3">
    <source>
        <dbReference type="Proteomes" id="UP000294752"/>
    </source>
</evidence>
<feature type="transmembrane region" description="Helical" evidence="1">
    <location>
        <begin position="37"/>
        <end position="57"/>
    </location>
</feature>
<name>A0A4R7D2W3_9SPHI</name>
<evidence type="ECO:0000256" key="1">
    <source>
        <dbReference type="SAM" id="Phobius"/>
    </source>
</evidence>
<dbReference type="RefSeq" id="WP_133639803.1">
    <property type="nucleotide sequence ID" value="NZ_SNZV01000003.1"/>
</dbReference>
<keyword evidence="1" id="KW-0472">Membrane</keyword>
<reference evidence="2 3" key="1">
    <citation type="submission" date="2019-03" db="EMBL/GenBank/DDBJ databases">
        <title>Genomic Encyclopedia of Type Strains, Phase III (KMG-III): the genomes of soil and plant-associated and newly described type strains.</title>
        <authorList>
            <person name="Whitman W."/>
        </authorList>
    </citation>
    <scope>NUCLEOTIDE SEQUENCE [LARGE SCALE GENOMIC DNA]</scope>
    <source>
        <strain evidence="2 3">CGMCC 1.12801</strain>
    </source>
</reference>
<gene>
    <name evidence="2" type="ORF">B0I21_103266</name>
</gene>
<dbReference type="Proteomes" id="UP000294752">
    <property type="component" value="Unassembled WGS sequence"/>
</dbReference>
<dbReference type="AlphaFoldDB" id="A0A4R7D2W3"/>
<dbReference type="EMBL" id="SNZV01000003">
    <property type="protein sequence ID" value="TDS14767.1"/>
    <property type="molecule type" value="Genomic_DNA"/>
</dbReference>
<comment type="caution">
    <text evidence="2">The sequence shown here is derived from an EMBL/GenBank/DDBJ whole genome shotgun (WGS) entry which is preliminary data.</text>
</comment>
<accession>A0A4R7D2W3</accession>
<keyword evidence="1" id="KW-0812">Transmembrane</keyword>
<protein>
    <submittedName>
        <fullName evidence="2">Uncharacterized protein</fullName>
    </submittedName>
</protein>
<keyword evidence="1" id="KW-1133">Transmembrane helix</keyword>
<sequence>MNGQTISKRMLQVVISGGILVLFFMVAVAAFKDGVYTFAFIAVTWAIGCSTMTFFLIGRRTGQE</sequence>
<organism evidence="2 3">
    <name type="scientific">Sphingobacterium paludis</name>
    <dbReference type="NCBI Taxonomy" id="1476465"/>
    <lineage>
        <taxon>Bacteria</taxon>
        <taxon>Pseudomonadati</taxon>
        <taxon>Bacteroidota</taxon>
        <taxon>Sphingobacteriia</taxon>
        <taxon>Sphingobacteriales</taxon>
        <taxon>Sphingobacteriaceae</taxon>
        <taxon>Sphingobacterium</taxon>
    </lineage>
</organism>
<proteinExistence type="predicted"/>